<evidence type="ECO:0000313" key="4">
    <source>
        <dbReference type="Proteomes" id="UP000008888"/>
    </source>
</evidence>
<dbReference type="RefSeq" id="WP_013820610.1">
    <property type="nucleotide sequence ID" value="NC_015572.1"/>
</dbReference>
<feature type="signal peptide" evidence="2">
    <location>
        <begin position="1"/>
        <end position="31"/>
    </location>
</feature>
<organism evidence="3 4">
    <name type="scientific">Methylomonas methanica (strain DSM 25384 / MC09)</name>
    <dbReference type="NCBI Taxonomy" id="857087"/>
    <lineage>
        <taxon>Bacteria</taxon>
        <taxon>Pseudomonadati</taxon>
        <taxon>Pseudomonadota</taxon>
        <taxon>Gammaproteobacteria</taxon>
        <taxon>Methylococcales</taxon>
        <taxon>Methylococcaceae</taxon>
        <taxon>Methylomonas</taxon>
    </lineage>
</organism>
<gene>
    <name evidence="3" type="ordered locus">Metme_4041</name>
</gene>
<dbReference type="STRING" id="857087.Metme_4041"/>
<feature type="region of interest" description="Disordered" evidence="1">
    <location>
        <begin position="60"/>
        <end position="84"/>
    </location>
</feature>
<sequence length="115" mass="12586">MKTVDFFYLIRRLIKPILVGFLMCYALPAVAAPPTAEDFNKSSKLVLTLSDKWLEPNVQNSLRKSNRPSIGKSPAENTKAKDAPIGCGMDVTPLASSDASFGNRLVGKCNLTLHY</sequence>
<dbReference type="EMBL" id="CP002738">
    <property type="protein sequence ID" value="AEG02394.1"/>
    <property type="molecule type" value="Genomic_DNA"/>
</dbReference>
<name>G0A088_METMM</name>
<evidence type="ECO:0000256" key="2">
    <source>
        <dbReference type="SAM" id="SignalP"/>
    </source>
</evidence>
<dbReference type="OrthoDB" id="9895839at2"/>
<evidence type="ECO:0000313" key="3">
    <source>
        <dbReference type="EMBL" id="AEG02394.1"/>
    </source>
</evidence>
<dbReference type="Proteomes" id="UP000008888">
    <property type="component" value="Chromosome"/>
</dbReference>
<keyword evidence="2" id="KW-0732">Signal</keyword>
<feature type="chain" id="PRO_5003396300" evidence="2">
    <location>
        <begin position="32"/>
        <end position="115"/>
    </location>
</feature>
<evidence type="ECO:0000256" key="1">
    <source>
        <dbReference type="SAM" id="MobiDB-lite"/>
    </source>
</evidence>
<keyword evidence="4" id="KW-1185">Reference proteome</keyword>
<reference evidence="4" key="3">
    <citation type="submission" date="2011-05" db="EMBL/GenBank/DDBJ databases">
        <title>Complete sequence of Methylomonas methanica MC09.</title>
        <authorList>
            <consortium name="US DOE Joint Genome Institute"/>
            <person name="Lucas S."/>
            <person name="Han J."/>
            <person name="Lapidus A."/>
            <person name="Cheng J.-F."/>
            <person name="Goodwin L."/>
            <person name="Pitluck S."/>
            <person name="Peters L."/>
            <person name="Mikhailova N."/>
            <person name="Teshima H."/>
            <person name="Han C."/>
            <person name="Tapia R."/>
            <person name="Land M."/>
            <person name="Hauser L."/>
            <person name="Kyrpides N."/>
            <person name="Ivanova N."/>
            <person name="Pagani I."/>
            <person name="Stein L."/>
            <person name="Woyke T."/>
        </authorList>
    </citation>
    <scope>NUCLEOTIDE SEQUENCE [LARGE SCALE GENOMIC DNA]</scope>
    <source>
        <strain evidence="4">MC09</strain>
    </source>
</reference>
<proteinExistence type="predicted"/>
<dbReference type="KEGG" id="mmt:Metme_4041"/>
<reference evidence="3 4" key="1">
    <citation type="journal article" date="2011" name="J. Bacteriol.">
        <title>Complete Genome Sequence of the Aerobic Marine Methanotroph Methylomonas methanica MC09.</title>
        <authorList>
            <person name="Boden R."/>
            <person name="Cunliffe M."/>
            <person name="Scanlan J."/>
            <person name="Moussard H."/>
            <person name="Kits K.D."/>
            <person name="Klotz M.G."/>
            <person name="Jetten M.S."/>
            <person name="Vuilleumier S."/>
            <person name="Han J."/>
            <person name="Peters L."/>
            <person name="Mikhailova N."/>
            <person name="Teshima H."/>
            <person name="Tapia R."/>
            <person name="Kyrpides N."/>
            <person name="Ivanova N."/>
            <person name="Pagani I."/>
            <person name="Cheng J.F."/>
            <person name="Goodwin L."/>
            <person name="Han C."/>
            <person name="Hauser L."/>
            <person name="Land M.L."/>
            <person name="Lapidus A."/>
            <person name="Lucas S."/>
            <person name="Pitluck S."/>
            <person name="Woyke T."/>
            <person name="Stein L."/>
            <person name="Murrell J.C."/>
        </authorList>
    </citation>
    <scope>NUCLEOTIDE SEQUENCE [LARGE SCALE GENOMIC DNA]</scope>
    <source>
        <strain evidence="3 4">MC09</strain>
    </source>
</reference>
<protein>
    <submittedName>
        <fullName evidence="3">Uncharacterized protein</fullName>
    </submittedName>
</protein>
<reference key="2">
    <citation type="submission" date="2011-05" db="EMBL/GenBank/DDBJ databases">
        <title>Complete genome sequence of the aerobic marine methanotroph Methylomonas methanica MC09.</title>
        <authorList>
            <person name="Boden R."/>
            <person name="Cunliffe M."/>
            <person name="Scanlan J."/>
            <person name="Moussard H."/>
            <person name="Kits K.D."/>
            <person name="Klotz M."/>
            <person name="Jetten M."/>
            <person name="Vuilleumier S."/>
            <person name="Han J."/>
            <person name="Peters L."/>
            <person name="Mikhailova N."/>
            <person name="Teshima H."/>
            <person name="Tapia R."/>
            <person name="Kyrpides N."/>
            <person name="Ivanova N."/>
            <person name="Pagani I."/>
            <person name="Cheng J.-F."/>
            <person name="Goodwin L."/>
            <person name="Han C."/>
            <person name="Hauser L."/>
            <person name="Land M."/>
            <person name="Lapidus A."/>
            <person name="Lucas S."/>
            <person name="Pitluck S."/>
            <person name="Woyke T."/>
            <person name="Stein L.Y."/>
            <person name="Murrell C."/>
        </authorList>
    </citation>
    <scope>NUCLEOTIDE SEQUENCE</scope>
    <source>
        <strain>MC09</strain>
    </source>
</reference>
<accession>G0A088</accession>
<dbReference type="HOGENOM" id="CLU_2106080_0_0_6"/>
<dbReference type="AlphaFoldDB" id="G0A088"/>